<reference evidence="8" key="2">
    <citation type="submission" date="2020-09" db="EMBL/GenBank/DDBJ databases">
        <authorList>
            <person name="Sun Q."/>
            <person name="Zhou Y."/>
        </authorList>
    </citation>
    <scope>NUCLEOTIDE SEQUENCE</scope>
    <source>
        <strain evidence="8">CGMCC 1.12919</strain>
    </source>
</reference>
<evidence type="ECO:0000256" key="6">
    <source>
        <dbReference type="SAM" id="Phobius"/>
    </source>
</evidence>
<name>A0A916XPR6_9HYPH</name>
<proteinExistence type="predicted"/>
<keyword evidence="6" id="KW-0472">Membrane</keyword>
<keyword evidence="6" id="KW-1133">Transmembrane helix</keyword>
<comment type="caution">
    <text evidence="8">The sequence shown here is derived from an EMBL/GenBank/DDBJ whole genome shotgun (WGS) entry which is preliminary data.</text>
</comment>
<dbReference type="PANTHER" id="PTHR10434">
    <property type="entry name" value="1-ACYL-SN-GLYCEROL-3-PHOSPHATE ACYLTRANSFERASE"/>
    <property type="match status" value="1"/>
</dbReference>
<evidence type="ECO:0000259" key="7">
    <source>
        <dbReference type="SMART" id="SM00563"/>
    </source>
</evidence>
<protein>
    <submittedName>
        <fullName evidence="8">1-acyl-sn-glycerol-3-phosphate acyltransferase</fullName>
    </submittedName>
</protein>
<dbReference type="AlphaFoldDB" id="A0A916XPR6"/>
<evidence type="ECO:0000256" key="1">
    <source>
        <dbReference type="ARBA" id="ARBA00005189"/>
    </source>
</evidence>
<keyword evidence="5 8" id="KW-0012">Acyltransferase</keyword>
<dbReference type="CDD" id="cd07989">
    <property type="entry name" value="LPLAT_AGPAT-like"/>
    <property type="match status" value="1"/>
</dbReference>
<feature type="domain" description="Phospholipid/glycerol acyltransferase" evidence="7">
    <location>
        <begin position="67"/>
        <end position="186"/>
    </location>
</feature>
<keyword evidence="6" id="KW-0812">Transmembrane</keyword>
<evidence type="ECO:0000256" key="4">
    <source>
        <dbReference type="ARBA" id="ARBA00023098"/>
    </source>
</evidence>
<evidence type="ECO:0000256" key="3">
    <source>
        <dbReference type="ARBA" id="ARBA00022679"/>
    </source>
</evidence>
<keyword evidence="3" id="KW-0808">Transferase</keyword>
<accession>A0A916XPR6</accession>
<dbReference type="PANTHER" id="PTHR10434:SF64">
    <property type="entry name" value="1-ACYL-SN-GLYCEROL-3-PHOSPHATE ACYLTRANSFERASE-RELATED"/>
    <property type="match status" value="1"/>
</dbReference>
<evidence type="ECO:0000256" key="5">
    <source>
        <dbReference type="ARBA" id="ARBA00023315"/>
    </source>
</evidence>
<keyword evidence="9" id="KW-1185">Reference proteome</keyword>
<dbReference type="GO" id="GO:0003841">
    <property type="term" value="F:1-acylglycerol-3-phosphate O-acyltransferase activity"/>
    <property type="evidence" value="ECO:0007669"/>
    <property type="project" value="TreeGrafter"/>
</dbReference>
<dbReference type="EMBL" id="BMGG01000013">
    <property type="protein sequence ID" value="GGC93108.1"/>
    <property type="molecule type" value="Genomic_DNA"/>
</dbReference>
<dbReference type="RefSeq" id="WP_188612741.1">
    <property type="nucleotide sequence ID" value="NZ_BMGG01000013.1"/>
</dbReference>
<evidence type="ECO:0000256" key="2">
    <source>
        <dbReference type="ARBA" id="ARBA00022516"/>
    </source>
</evidence>
<dbReference type="SMART" id="SM00563">
    <property type="entry name" value="PlsC"/>
    <property type="match status" value="1"/>
</dbReference>
<dbReference type="Proteomes" id="UP000637002">
    <property type="component" value="Unassembled WGS sequence"/>
</dbReference>
<keyword evidence="2" id="KW-0444">Lipid biosynthesis</keyword>
<feature type="transmembrane region" description="Helical" evidence="6">
    <location>
        <begin position="6"/>
        <end position="27"/>
    </location>
</feature>
<sequence>MQPLRVYLKIAALTLISAIGIPLQWAALKLGLTRVVRGLPVVFHRLVCAILGFRVIVQGEPPHGQPTLIVSNHVSWADITVVSSIMPVSFIAKAEVAGWPLFGLFAKLQRSVFVDRAKRSATADVNSAIAARLAAGEAMVLFGEGTTGDGVRVLPFRSALVGAARDSIAGQDGAPILLQPMSIAYVARNGLPLGRYERAAIAWYGDMDLAPHLMGVLRGAPFDVVVGFGAPIAFTAAVDRKAATRSAELEVRDACRAALRGLRVGKP</sequence>
<organism evidence="8 9">
    <name type="scientific">Chelatococcus reniformis</name>
    <dbReference type="NCBI Taxonomy" id="1494448"/>
    <lineage>
        <taxon>Bacteria</taxon>
        <taxon>Pseudomonadati</taxon>
        <taxon>Pseudomonadota</taxon>
        <taxon>Alphaproteobacteria</taxon>
        <taxon>Hyphomicrobiales</taxon>
        <taxon>Chelatococcaceae</taxon>
        <taxon>Chelatococcus</taxon>
    </lineage>
</organism>
<dbReference type="Pfam" id="PF01553">
    <property type="entry name" value="Acyltransferase"/>
    <property type="match status" value="1"/>
</dbReference>
<comment type="pathway">
    <text evidence="1">Lipid metabolism.</text>
</comment>
<dbReference type="InterPro" id="IPR002123">
    <property type="entry name" value="Plipid/glycerol_acylTrfase"/>
</dbReference>
<evidence type="ECO:0000313" key="8">
    <source>
        <dbReference type="EMBL" id="GGC93108.1"/>
    </source>
</evidence>
<dbReference type="GO" id="GO:0006654">
    <property type="term" value="P:phosphatidic acid biosynthetic process"/>
    <property type="evidence" value="ECO:0007669"/>
    <property type="project" value="TreeGrafter"/>
</dbReference>
<dbReference type="SUPFAM" id="SSF69593">
    <property type="entry name" value="Glycerol-3-phosphate (1)-acyltransferase"/>
    <property type="match status" value="1"/>
</dbReference>
<keyword evidence="4" id="KW-0443">Lipid metabolism</keyword>
<evidence type="ECO:0000313" key="9">
    <source>
        <dbReference type="Proteomes" id="UP000637002"/>
    </source>
</evidence>
<reference evidence="8" key="1">
    <citation type="journal article" date="2014" name="Int. J. Syst. Evol. Microbiol.">
        <title>Complete genome sequence of Corynebacterium casei LMG S-19264T (=DSM 44701T), isolated from a smear-ripened cheese.</title>
        <authorList>
            <consortium name="US DOE Joint Genome Institute (JGI-PGF)"/>
            <person name="Walter F."/>
            <person name="Albersmeier A."/>
            <person name="Kalinowski J."/>
            <person name="Ruckert C."/>
        </authorList>
    </citation>
    <scope>NUCLEOTIDE SEQUENCE</scope>
    <source>
        <strain evidence="8">CGMCC 1.12919</strain>
    </source>
</reference>
<gene>
    <name evidence="8" type="ORF">GCM10010994_58680</name>
</gene>